<evidence type="ECO:0000313" key="1">
    <source>
        <dbReference type="EMBL" id="TKJ39776.1"/>
    </source>
</evidence>
<sequence length="136" mass="14871">MKTLPSNSFIAFTISLLVATAALSSGIITSFDAAVEGELVILEWTSGLEDGLDHYQVERSLDGLAFFSIADVAALGNNTTYFYEDHDIYKGSTRTYYYRIKAAMLDGTANYSSVQSVTLTISGIQQTWGSIKALFR</sequence>
<dbReference type="EMBL" id="NJBN01000007">
    <property type="protein sequence ID" value="TKJ39776.1"/>
    <property type="molecule type" value="Genomic_DNA"/>
</dbReference>
<reference evidence="1 2" key="1">
    <citation type="submission" date="2017-06" db="EMBL/GenBank/DDBJ databases">
        <title>Novel microbial phyla capable of carbon fixation and sulfur reduction in deep-sea sediments.</title>
        <authorList>
            <person name="Huang J."/>
            <person name="Baker B."/>
            <person name="Wang Y."/>
        </authorList>
    </citation>
    <scope>NUCLEOTIDE SEQUENCE [LARGE SCALE GENOMIC DNA]</scope>
    <source>
        <strain evidence="1">B3_LCP</strain>
    </source>
</reference>
<dbReference type="Gene3D" id="2.60.40.10">
    <property type="entry name" value="Immunoglobulins"/>
    <property type="match status" value="1"/>
</dbReference>
<evidence type="ECO:0008006" key="3">
    <source>
        <dbReference type="Google" id="ProtNLM"/>
    </source>
</evidence>
<protein>
    <recommendedName>
        <fullName evidence="3">Fibronectin type-III domain-containing protein</fullName>
    </recommendedName>
</protein>
<dbReference type="Proteomes" id="UP000319619">
    <property type="component" value="Unassembled WGS sequence"/>
</dbReference>
<evidence type="ECO:0000313" key="2">
    <source>
        <dbReference type="Proteomes" id="UP000319619"/>
    </source>
</evidence>
<dbReference type="AlphaFoldDB" id="A0A532UXU9"/>
<organism evidence="1 2">
    <name type="scientific">candidate division LCP-89 bacterium B3_LCP</name>
    <dbReference type="NCBI Taxonomy" id="2012998"/>
    <lineage>
        <taxon>Bacteria</taxon>
        <taxon>Pseudomonadati</taxon>
        <taxon>Bacteria division LCP-89</taxon>
    </lineage>
</organism>
<comment type="caution">
    <text evidence="1">The sequence shown here is derived from an EMBL/GenBank/DDBJ whole genome shotgun (WGS) entry which is preliminary data.</text>
</comment>
<accession>A0A532UXU9</accession>
<proteinExistence type="predicted"/>
<dbReference type="InterPro" id="IPR013783">
    <property type="entry name" value="Ig-like_fold"/>
</dbReference>
<gene>
    <name evidence="1" type="ORF">CEE37_10895</name>
</gene>
<name>A0A532UXU9_UNCL8</name>